<organism evidence="3 4">
    <name type="scientific">Natronorubrum sediminis</name>
    <dbReference type="NCBI Taxonomy" id="640943"/>
    <lineage>
        <taxon>Archaea</taxon>
        <taxon>Methanobacteriati</taxon>
        <taxon>Methanobacteriota</taxon>
        <taxon>Stenosarchaea group</taxon>
        <taxon>Halobacteria</taxon>
        <taxon>Halobacteriales</taxon>
        <taxon>Natrialbaceae</taxon>
        <taxon>Natronorubrum</taxon>
    </lineage>
</organism>
<dbReference type="EMBL" id="FNWL01000004">
    <property type="protein sequence ID" value="SEH17428.1"/>
    <property type="molecule type" value="Genomic_DNA"/>
</dbReference>
<feature type="domain" description="UspA" evidence="2">
    <location>
        <begin position="3"/>
        <end position="143"/>
    </location>
</feature>
<name>A0A1H6G4R0_9EURY</name>
<proteinExistence type="inferred from homology"/>
<dbReference type="InterPro" id="IPR006015">
    <property type="entry name" value="Universal_stress_UspA"/>
</dbReference>
<reference evidence="4" key="1">
    <citation type="submission" date="2016-10" db="EMBL/GenBank/DDBJ databases">
        <authorList>
            <person name="Varghese N."/>
            <person name="Submissions S."/>
        </authorList>
    </citation>
    <scope>NUCLEOTIDE SEQUENCE [LARGE SCALE GENOMIC DNA]</scope>
    <source>
        <strain evidence="4">CGMCC 1.8981</strain>
    </source>
</reference>
<dbReference type="OrthoDB" id="281037at2157"/>
<dbReference type="SUPFAM" id="SSF52402">
    <property type="entry name" value="Adenine nucleotide alpha hydrolases-like"/>
    <property type="match status" value="1"/>
</dbReference>
<dbReference type="InterPro" id="IPR014729">
    <property type="entry name" value="Rossmann-like_a/b/a_fold"/>
</dbReference>
<dbReference type="CDD" id="cd00293">
    <property type="entry name" value="USP-like"/>
    <property type="match status" value="1"/>
</dbReference>
<dbReference type="Gene3D" id="3.40.50.620">
    <property type="entry name" value="HUPs"/>
    <property type="match status" value="1"/>
</dbReference>
<dbReference type="PRINTS" id="PR01438">
    <property type="entry name" value="UNVRSLSTRESS"/>
</dbReference>
<dbReference type="AlphaFoldDB" id="A0A1H6G4R0"/>
<dbReference type="PANTHER" id="PTHR46268">
    <property type="entry name" value="STRESS RESPONSE PROTEIN NHAX"/>
    <property type="match status" value="1"/>
</dbReference>
<dbReference type="Pfam" id="PF00582">
    <property type="entry name" value="Usp"/>
    <property type="match status" value="1"/>
</dbReference>
<accession>A0A1H6G4R0</accession>
<evidence type="ECO:0000313" key="3">
    <source>
        <dbReference type="EMBL" id="SEH17428.1"/>
    </source>
</evidence>
<gene>
    <name evidence="3" type="ORF">SAMN04487967_3167</name>
</gene>
<evidence type="ECO:0000256" key="1">
    <source>
        <dbReference type="ARBA" id="ARBA00008791"/>
    </source>
</evidence>
<dbReference type="PANTHER" id="PTHR46268:SF6">
    <property type="entry name" value="UNIVERSAL STRESS PROTEIN UP12"/>
    <property type="match status" value="1"/>
</dbReference>
<comment type="similarity">
    <text evidence="1">Belongs to the universal stress protein A family.</text>
</comment>
<keyword evidence="4" id="KW-1185">Reference proteome</keyword>
<evidence type="ECO:0000259" key="2">
    <source>
        <dbReference type="Pfam" id="PF00582"/>
    </source>
</evidence>
<evidence type="ECO:0000313" key="4">
    <source>
        <dbReference type="Proteomes" id="UP000199112"/>
    </source>
</evidence>
<sequence length="146" mass="15682">MYRVLAPIDSDEPRTRAQIEAIRDLPEAAESVRVDLLHVHEEIDAPGDEAGTSYIRELNERIEDLQGTPDTVGIAAEELESAGIEAEIHDITGEPVSAILEVAEEFDVDSIVVGTRSQTPVGKVVFGSVAQGVIIDSDRPVLVATP</sequence>
<dbReference type="InterPro" id="IPR006016">
    <property type="entry name" value="UspA"/>
</dbReference>
<dbReference type="RefSeq" id="WP_090507935.1">
    <property type="nucleotide sequence ID" value="NZ_FNWL01000004.1"/>
</dbReference>
<protein>
    <submittedName>
        <fullName evidence="3">Nucleotide-binding universal stress protein, UspA family</fullName>
    </submittedName>
</protein>
<dbReference type="Proteomes" id="UP000199112">
    <property type="component" value="Unassembled WGS sequence"/>
</dbReference>